<protein>
    <recommendedName>
        <fullName evidence="1">DUF7450 domain-containing protein</fullName>
    </recommendedName>
</protein>
<accession>A0A5C5WI27</accession>
<gene>
    <name evidence="2" type="ORF">Pla22_49460</name>
</gene>
<dbReference type="OrthoDB" id="267031at2"/>
<proteinExistence type="predicted"/>
<reference evidence="2 3" key="1">
    <citation type="submission" date="2019-02" db="EMBL/GenBank/DDBJ databases">
        <title>Deep-cultivation of Planctomycetes and their phenomic and genomic characterization uncovers novel biology.</title>
        <authorList>
            <person name="Wiegand S."/>
            <person name="Jogler M."/>
            <person name="Boedeker C."/>
            <person name="Pinto D."/>
            <person name="Vollmers J."/>
            <person name="Rivas-Marin E."/>
            <person name="Kohn T."/>
            <person name="Peeters S.H."/>
            <person name="Heuer A."/>
            <person name="Rast P."/>
            <person name="Oberbeckmann S."/>
            <person name="Bunk B."/>
            <person name="Jeske O."/>
            <person name="Meyerdierks A."/>
            <person name="Storesund J.E."/>
            <person name="Kallscheuer N."/>
            <person name="Luecker S."/>
            <person name="Lage O.M."/>
            <person name="Pohl T."/>
            <person name="Merkel B.J."/>
            <person name="Hornburger P."/>
            <person name="Mueller R.-W."/>
            <person name="Bruemmer F."/>
            <person name="Labrenz M."/>
            <person name="Spormann A.M."/>
            <person name="Op Den Camp H."/>
            <person name="Overmann J."/>
            <person name="Amann R."/>
            <person name="Jetten M.S.M."/>
            <person name="Mascher T."/>
            <person name="Medema M.H."/>
            <person name="Devos D.P."/>
            <person name="Kaster A.-K."/>
            <person name="Ovreas L."/>
            <person name="Rohde M."/>
            <person name="Galperin M.Y."/>
            <person name="Jogler C."/>
        </authorList>
    </citation>
    <scope>NUCLEOTIDE SEQUENCE [LARGE SCALE GENOMIC DNA]</scope>
    <source>
        <strain evidence="2 3">Pla22</strain>
    </source>
</reference>
<name>A0A5C5WI27_9BACT</name>
<evidence type="ECO:0000313" key="2">
    <source>
        <dbReference type="EMBL" id="TWT49745.1"/>
    </source>
</evidence>
<evidence type="ECO:0000259" key="1">
    <source>
        <dbReference type="Pfam" id="PF24247"/>
    </source>
</evidence>
<keyword evidence="3" id="KW-1185">Reference proteome</keyword>
<comment type="caution">
    <text evidence="2">The sequence shown here is derived from an EMBL/GenBank/DDBJ whole genome shotgun (WGS) entry which is preliminary data.</text>
</comment>
<feature type="domain" description="DUF7450" evidence="1">
    <location>
        <begin position="99"/>
        <end position="250"/>
    </location>
</feature>
<evidence type="ECO:0000313" key="3">
    <source>
        <dbReference type="Proteomes" id="UP000316598"/>
    </source>
</evidence>
<dbReference type="AlphaFoldDB" id="A0A5C5WI27"/>
<dbReference type="Proteomes" id="UP000316598">
    <property type="component" value="Unassembled WGS sequence"/>
</dbReference>
<dbReference type="RefSeq" id="WP_146517284.1">
    <property type="nucleotide sequence ID" value="NZ_SJPI01000003.1"/>
</dbReference>
<sequence>MNDRRETIRMLAALTVSASIGGSTAAKIAKSDDLTADGSAADAFEVVSVEPSNFVLHGLELQSLIDAERSWTKLRGPRYFSQSVSRPKHVSSHPNEFQLWYEISDPKPPSKKTLRFRDPHNSNEAITVQVGDPAFFLSPSQKLTSGLPTKIPANLNLMKAYRVTNTTPAKKQTEVEIETSWGPTTRKLDHPIFVCIACEEWHHEQHMPIKDDTRYQLVYASKEVEISDQTSVIDQFGLNKLTVSSAGWVSFEAALTE</sequence>
<dbReference type="InterPro" id="IPR055873">
    <property type="entry name" value="DUF7450"/>
</dbReference>
<organism evidence="2 3">
    <name type="scientific">Rubripirellula amarantea</name>
    <dbReference type="NCBI Taxonomy" id="2527999"/>
    <lineage>
        <taxon>Bacteria</taxon>
        <taxon>Pseudomonadati</taxon>
        <taxon>Planctomycetota</taxon>
        <taxon>Planctomycetia</taxon>
        <taxon>Pirellulales</taxon>
        <taxon>Pirellulaceae</taxon>
        <taxon>Rubripirellula</taxon>
    </lineage>
</organism>
<dbReference type="Pfam" id="PF24247">
    <property type="entry name" value="DUF7450"/>
    <property type="match status" value="1"/>
</dbReference>
<dbReference type="EMBL" id="SJPI01000003">
    <property type="protein sequence ID" value="TWT49745.1"/>
    <property type="molecule type" value="Genomic_DNA"/>
</dbReference>